<sequence length="707" mass="80753">MNFLYVPTATYDFPVREFNGKKLKFQYQWFQKWNWLSYSKVFDGAFCKYCVLFCNDYVGKGSHEKIGSLVAKPFIKWKDAIEKFTSHSKAGHHRFCINAADNFSNEVNGKMNDVATQLFSQRKQQRNENRLALKPIIETIIFCGEQEIPLRGDNDSGPFSLQKPANKDGKFRALLRFRANSGDNNLKKHLLSCQQNATYLSPTIQNEIIEICGNLITKQLVTDINKSGCFTILCDETLDVSGIEQLSLCARYINFKNQLREDFLCFIPAYDLTGENLASLILEKCELLGLDMSNLVGQGYDGAGNMSGQFNGVQSRIRQKYPKAMFVHCAAHRLNLALSSSLSFSSVRNSLGVIKDVINLFRNNALAGHALKNNISKYVPESKRTRLVGLCETRFIERHDAINVFVELLEPIIISLQDIQETNRSVSSSASSFLAAVEKSSFIISLLVCEHLLNFTLPLSHYLQNPARDLSSAMNYAHDIINKLKHLRNNYIETFSSIFQDANKLRKLYFDSEIVCPRIIKNQKHRDNYDCNTPEEYYRTSIFVPSIDGFILNLENRFKQNNVLSSSEILLPKFALNENVSKLKSLNIFYEDRTSEKVVCSEFLLWCEKWINVEKKPTEMMDILDACDAKFYPNIHFLLKILATLPVSTTAVERSFSTLKRLKTLLRNKTGNERLTGLALLSVHWEVSISTDEVLDVMAQQNRKLIL</sequence>
<gene>
    <name evidence="2" type="ORF">MEUPH1_LOCUS666</name>
</gene>
<evidence type="ECO:0000313" key="3">
    <source>
        <dbReference type="Proteomes" id="UP001160148"/>
    </source>
</evidence>
<accession>A0AAV0VKR7</accession>
<dbReference type="GO" id="GO:0046983">
    <property type="term" value="F:protein dimerization activity"/>
    <property type="evidence" value="ECO:0007669"/>
    <property type="project" value="InterPro"/>
</dbReference>
<protein>
    <recommendedName>
        <fullName evidence="1">TTF-type domain-containing protein</fullName>
    </recommendedName>
</protein>
<dbReference type="InterPro" id="IPR006580">
    <property type="entry name" value="Znf_TTF"/>
</dbReference>
<proteinExistence type="predicted"/>
<dbReference type="Pfam" id="PF05699">
    <property type="entry name" value="Dimer_Tnp_hAT"/>
    <property type="match status" value="1"/>
</dbReference>
<comment type="caution">
    <text evidence="2">The sequence shown here is derived from an EMBL/GenBank/DDBJ whole genome shotgun (WGS) entry which is preliminary data.</text>
</comment>
<dbReference type="InterPro" id="IPR025398">
    <property type="entry name" value="DUF4371"/>
</dbReference>
<dbReference type="InterPro" id="IPR012337">
    <property type="entry name" value="RNaseH-like_sf"/>
</dbReference>
<dbReference type="PANTHER" id="PTHR46289:SF14">
    <property type="entry name" value="DUF4371 DOMAIN-CONTAINING PROTEIN"/>
    <property type="match status" value="1"/>
</dbReference>
<dbReference type="InterPro" id="IPR008906">
    <property type="entry name" value="HATC_C_dom"/>
</dbReference>
<dbReference type="PANTHER" id="PTHR46289">
    <property type="entry name" value="52 KDA REPRESSOR OF THE INHIBITOR OF THE PROTEIN KINASE-LIKE PROTEIN-RELATED"/>
    <property type="match status" value="1"/>
</dbReference>
<dbReference type="InterPro" id="IPR052958">
    <property type="entry name" value="IFN-induced_PKR_regulator"/>
</dbReference>
<organism evidence="2 3">
    <name type="scientific">Macrosiphum euphorbiae</name>
    <name type="common">potato aphid</name>
    <dbReference type="NCBI Taxonomy" id="13131"/>
    <lineage>
        <taxon>Eukaryota</taxon>
        <taxon>Metazoa</taxon>
        <taxon>Ecdysozoa</taxon>
        <taxon>Arthropoda</taxon>
        <taxon>Hexapoda</taxon>
        <taxon>Insecta</taxon>
        <taxon>Pterygota</taxon>
        <taxon>Neoptera</taxon>
        <taxon>Paraneoptera</taxon>
        <taxon>Hemiptera</taxon>
        <taxon>Sternorrhyncha</taxon>
        <taxon>Aphidomorpha</taxon>
        <taxon>Aphidoidea</taxon>
        <taxon>Aphididae</taxon>
        <taxon>Macrosiphini</taxon>
        <taxon>Macrosiphum</taxon>
    </lineage>
</organism>
<keyword evidence="3" id="KW-1185">Reference proteome</keyword>
<dbReference type="Proteomes" id="UP001160148">
    <property type="component" value="Unassembled WGS sequence"/>
</dbReference>
<reference evidence="2 3" key="1">
    <citation type="submission" date="2023-01" db="EMBL/GenBank/DDBJ databases">
        <authorList>
            <person name="Whitehead M."/>
        </authorList>
    </citation>
    <scope>NUCLEOTIDE SEQUENCE [LARGE SCALE GENOMIC DNA]</scope>
</reference>
<dbReference type="SUPFAM" id="SSF53098">
    <property type="entry name" value="Ribonuclease H-like"/>
    <property type="match status" value="1"/>
</dbReference>
<dbReference type="Pfam" id="PF14291">
    <property type="entry name" value="DUF4371"/>
    <property type="match status" value="1"/>
</dbReference>
<dbReference type="EMBL" id="CARXXK010000001">
    <property type="protein sequence ID" value="CAI6343391.1"/>
    <property type="molecule type" value="Genomic_DNA"/>
</dbReference>
<evidence type="ECO:0000259" key="1">
    <source>
        <dbReference type="SMART" id="SM00597"/>
    </source>
</evidence>
<dbReference type="AlphaFoldDB" id="A0AAV0VKR7"/>
<evidence type="ECO:0000313" key="2">
    <source>
        <dbReference type="EMBL" id="CAI6343391.1"/>
    </source>
</evidence>
<feature type="domain" description="TTF-type" evidence="1">
    <location>
        <begin position="21"/>
        <end position="114"/>
    </location>
</feature>
<dbReference type="SMART" id="SM00597">
    <property type="entry name" value="ZnF_TTF"/>
    <property type="match status" value="1"/>
</dbReference>
<name>A0AAV0VKR7_9HEMI</name>